<proteinExistence type="predicted"/>
<dbReference type="AlphaFoldDB" id="A0A2V3DRV7"/>
<reference evidence="2 3" key="1">
    <citation type="submission" date="2018-05" db="EMBL/GenBank/DDBJ databases">
        <title>Genetic diversity of glacier-inhabiting Cryobacterium bacteria in China and description of Cryobacterium mengkeensis sp. nov. and Arthrobacter glacialis sp. nov.</title>
        <authorList>
            <person name="Liu Q."/>
            <person name="Xin Y.-H."/>
        </authorList>
    </citation>
    <scope>NUCLEOTIDE SEQUENCE [LARGE SCALE GENOMIC DNA]</scope>
    <source>
        <strain evidence="2 3">GP3</strain>
    </source>
</reference>
<sequence>MSTKCPSCFQEITDQQAFWVCTTGLCPTETDEVASGFMGFEVKNGPKIYQPPPADAGKNWRPADTAACGGCNEPAQDACPRCHYVLPIDWRVGRATCIAMSGARATGKSLYLAVLVKELKYLMSLLNCSVDFADNRSREKYTEIYEKPLFKERGLMNPTPSNLQADSYTRDPVILSLGMVNGVRRFLSIRDVAGEDMENPPENLRPLSFLANADALFFMFDPLAVPDIRLKLQDLIPAQLLLGGDPQMVLGNLLRMLGSATPHLAVILSKFDALQEMRNVDDVAWQSIMSNSGAAFLRDPSLQSAAYNQQDGDLLHEEVRSLLHKLEAKNLVMSLENPNNGRPLNYRFFAVSALGESPNGKSVHARGIAPFRCLDPAKWVLSATGVL</sequence>
<dbReference type="Proteomes" id="UP000246303">
    <property type="component" value="Unassembled WGS sequence"/>
</dbReference>
<accession>A0A2V3DRV7</accession>
<keyword evidence="3" id="KW-1185">Reference proteome</keyword>
<evidence type="ECO:0000313" key="2">
    <source>
        <dbReference type="EMBL" id="PXA65898.1"/>
    </source>
</evidence>
<dbReference type="OrthoDB" id="143162at2"/>
<gene>
    <name evidence="2" type="ORF">CVS29_07725</name>
</gene>
<evidence type="ECO:0000313" key="3">
    <source>
        <dbReference type="Proteomes" id="UP000246303"/>
    </source>
</evidence>
<name>A0A2V3DRV7_9MICC</name>
<organism evidence="2 3">
    <name type="scientific">Arthrobacter psychrochitiniphilus</name>
    <dbReference type="NCBI Taxonomy" id="291045"/>
    <lineage>
        <taxon>Bacteria</taxon>
        <taxon>Bacillati</taxon>
        <taxon>Actinomycetota</taxon>
        <taxon>Actinomycetes</taxon>
        <taxon>Micrococcales</taxon>
        <taxon>Micrococcaceae</taxon>
        <taxon>Arthrobacter</taxon>
    </lineage>
</organism>
<dbReference type="InterPro" id="IPR045528">
    <property type="entry name" value="DO-GTPase2"/>
</dbReference>
<dbReference type="Pfam" id="PF19993">
    <property type="entry name" value="DO-GTPase2"/>
    <property type="match status" value="1"/>
</dbReference>
<protein>
    <recommendedName>
        <fullName evidence="1">Double-GTPase 2 domain-containing protein</fullName>
    </recommendedName>
</protein>
<comment type="caution">
    <text evidence="2">The sequence shown here is derived from an EMBL/GenBank/DDBJ whole genome shotgun (WGS) entry which is preliminary data.</text>
</comment>
<dbReference type="EMBL" id="QHLZ01000004">
    <property type="protein sequence ID" value="PXA65898.1"/>
    <property type="molecule type" value="Genomic_DNA"/>
</dbReference>
<evidence type="ECO:0000259" key="1">
    <source>
        <dbReference type="Pfam" id="PF19993"/>
    </source>
</evidence>
<feature type="domain" description="Double-GTPase 2" evidence="1">
    <location>
        <begin position="98"/>
        <end position="317"/>
    </location>
</feature>